<evidence type="ECO:0000313" key="1">
    <source>
        <dbReference type="EMBL" id="KAK7313749.1"/>
    </source>
</evidence>
<dbReference type="EMBL" id="JAYMYQ010000009">
    <property type="protein sequence ID" value="KAK7313749.1"/>
    <property type="molecule type" value="Genomic_DNA"/>
</dbReference>
<protein>
    <submittedName>
        <fullName evidence="1">Uncharacterized protein</fullName>
    </submittedName>
</protein>
<name>A0AAN9KDI7_CANGL</name>
<keyword evidence="2" id="KW-1185">Reference proteome</keyword>
<dbReference type="AlphaFoldDB" id="A0AAN9KDI7"/>
<evidence type="ECO:0000313" key="2">
    <source>
        <dbReference type="Proteomes" id="UP001367508"/>
    </source>
</evidence>
<dbReference type="Proteomes" id="UP001367508">
    <property type="component" value="Unassembled WGS sequence"/>
</dbReference>
<proteinExistence type="predicted"/>
<accession>A0AAN9KDI7</accession>
<comment type="caution">
    <text evidence="1">The sequence shown here is derived from an EMBL/GenBank/DDBJ whole genome shotgun (WGS) entry which is preliminary data.</text>
</comment>
<reference evidence="1 2" key="1">
    <citation type="submission" date="2024-01" db="EMBL/GenBank/DDBJ databases">
        <title>The genomes of 5 underutilized Papilionoideae crops provide insights into root nodulation and disease resistanc.</title>
        <authorList>
            <person name="Jiang F."/>
        </authorList>
    </citation>
    <scope>NUCLEOTIDE SEQUENCE [LARGE SCALE GENOMIC DNA]</scope>
    <source>
        <strain evidence="1">LVBAO_FW01</strain>
        <tissue evidence="1">Leaves</tissue>
    </source>
</reference>
<organism evidence="1 2">
    <name type="scientific">Canavalia gladiata</name>
    <name type="common">Sword bean</name>
    <name type="synonym">Dolichos gladiatus</name>
    <dbReference type="NCBI Taxonomy" id="3824"/>
    <lineage>
        <taxon>Eukaryota</taxon>
        <taxon>Viridiplantae</taxon>
        <taxon>Streptophyta</taxon>
        <taxon>Embryophyta</taxon>
        <taxon>Tracheophyta</taxon>
        <taxon>Spermatophyta</taxon>
        <taxon>Magnoliopsida</taxon>
        <taxon>eudicotyledons</taxon>
        <taxon>Gunneridae</taxon>
        <taxon>Pentapetalae</taxon>
        <taxon>rosids</taxon>
        <taxon>fabids</taxon>
        <taxon>Fabales</taxon>
        <taxon>Fabaceae</taxon>
        <taxon>Papilionoideae</taxon>
        <taxon>50 kb inversion clade</taxon>
        <taxon>NPAAA clade</taxon>
        <taxon>indigoferoid/millettioid clade</taxon>
        <taxon>Phaseoleae</taxon>
        <taxon>Canavalia</taxon>
    </lineage>
</organism>
<sequence>MRKYKNRKIQKLLEIKRGDFWEDLEKEVQIQLQGESLGQVQVLDKILIPILTNGRRGKHRENSAQAHTLSTEPAILTRCARIIFMTITSNLKEFEEARRLYLVSVGIAKSQHAWLVNVQVTSLHVAFRMLHTMALIDYYSVTPVWHYKRMYAGSRDALSVHRGYSRLSKKELRCSGRTDTNVDGSTCILRWGGLKRTKAGGGNGCCG</sequence>
<gene>
    <name evidence="1" type="ORF">VNO77_38947</name>
</gene>